<protein>
    <submittedName>
        <fullName evidence="2">Glyoxalase-like domain protein</fullName>
    </submittedName>
</protein>
<dbReference type="RefSeq" id="WP_058950823.1">
    <property type="nucleotide sequence ID" value="NZ_BBXV01000037.1"/>
</dbReference>
<comment type="caution">
    <text evidence="2">The sequence shown here is derived from an EMBL/GenBank/DDBJ whole genome shotgun (WGS) entry which is preliminary data.</text>
</comment>
<accession>A0A0U9HFM6</accession>
<feature type="domain" description="VOC" evidence="1">
    <location>
        <begin position="4"/>
        <end position="112"/>
    </location>
</feature>
<dbReference type="AlphaFoldDB" id="A0A0U9HFM6"/>
<proteinExistence type="predicted"/>
<dbReference type="EMBL" id="BBXV01000037">
    <property type="protein sequence ID" value="GAQ19064.1"/>
    <property type="molecule type" value="Genomic_DNA"/>
</dbReference>
<reference evidence="3" key="1">
    <citation type="submission" date="2015-07" db="EMBL/GenBank/DDBJ databases">
        <title>Draft Genome Sequence of Oceanobacillus picturae Heshi-B3 that Was Isolated from Fermented Rice Bran with Aging Salted Mackerel, Which Was Named Heshiko as Traditional Fermented Seafood in Japan.</title>
        <authorList>
            <person name="Akuzawa S."/>
            <person name="Nakagawa J."/>
            <person name="Kanekatsu T."/>
            <person name="Kanesaki Y."/>
            <person name="Suzuki T."/>
        </authorList>
    </citation>
    <scope>NUCLEOTIDE SEQUENCE [LARGE SCALE GENOMIC DNA]</scope>
    <source>
        <strain evidence="3">Heshi-B3</strain>
    </source>
</reference>
<dbReference type="InterPro" id="IPR037523">
    <property type="entry name" value="VOC_core"/>
</dbReference>
<dbReference type="PROSITE" id="PS51819">
    <property type="entry name" value="VOC"/>
    <property type="match status" value="1"/>
</dbReference>
<dbReference type="OrthoDB" id="2608626at2"/>
<evidence type="ECO:0000259" key="1">
    <source>
        <dbReference type="PROSITE" id="PS51819"/>
    </source>
</evidence>
<dbReference type="InterPro" id="IPR004360">
    <property type="entry name" value="Glyas_Fos-R_dOase_dom"/>
</dbReference>
<dbReference type="InterPro" id="IPR029068">
    <property type="entry name" value="Glyas_Bleomycin-R_OHBP_Dase"/>
</dbReference>
<evidence type="ECO:0000313" key="3">
    <source>
        <dbReference type="Proteomes" id="UP000052946"/>
    </source>
</evidence>
<dbReference type="SUPFAM" id="SSF54593">
    <property type="entry name" value="Glyoxalase/Bleomycin resistance protein/Dihydroxybiphenyl dioxygenase"/>
    <property type="match status" value="1"/>
</dbReference>
<gene>
    <name evidence="2" type="ORF">OPHB3_3023</name>
</gene>
<name>A0A0U9HFM6_9BACI</name>
<dbReference type="Gene3D" id="3.10.180.10">
    <property type="entry name" value="2,3-Dihydroxybiphenyl 1,2-Dioxygenase, domain 1"/>
    <property type="match status" value="1"/>
</dbReference>
<dbReference type="Pfam" id="PF00903">
    <property type="entry name" value="Glyoxalase"/>
    <property type="match status" value="1"/>
</dbReference>
<organism evidence="2 3">
    <name type="scientific">Oceanobacillus picturae</name>
    <dbReference type="NCBI Taxonomy" id="171693"/>
    <lineage>
        <taxon>Bacteria</taxon>
        <taxon>Bacillati</taxon>
        <taxon>Bacillota</taxon>
        <taxon>Bacilli</taxon>
        <taxon>Bacillales</taxon>
        <taxon>Bacillaceae</taxon>
        <taxon>Oceanobacillus</taxon>
    </lineage>
</organism>
<sequence length="113" mass="13366">MFERIDTICLTVSNLPESSTWYQQLGFRISYKGDNYQVLTVGNSEVSLTLEEGRNLAKENQAYPIFFTKDIQHTYRELQEKGVLVTEIQDDSDNRFFDFYDLDNNKLQVCFWE</sequence>
<reference evidence="2 3" key="2">
    <citation type="journal article" date="2016" name="Genome Announc.">
        <title>Draft Genome Sequence of Oceanobacillus picturae Heshi-B3, Isolated from Fermented Rice Bran in a Traditional Japanese Seafood Dish.</title>
        <authorList>
            <person name="Akuzawa S."/>
            <person name="Nagaoka J."/>
            <person name="Kanekatsu M."/>
            <person name="Kanesaki Y."/>
            <person name="Suzuki T."/>
        </authorList>
    </citation>
    <scope>NUCLEOTIDE SEQUENCE [LARGE SCALE GENOMIC DNA]</scope>
    <source>
        <strain evidence="2 3">Heshi-B3</strain>
    </source>
</reference>
<dbReference type="Proteomes" id="UP000052946">
    <property type="component" value="Unassembled WGS sequence"/>
</dbReference>
<evidence type="ECO:0000313" key="2">
    <source>
        <dbReference type="EMBL" id="GAQ19064.1"/>
    </source>
</evidence>